<sequence length="138" mass="14358">MSSIFHFKIECGRGEEDAGRRVLQLVVLSSGGGGSASSVVAGSGPREVEATLSSAFVGQDYGGSVEFGGFGLVVTTSEDDRSWSKVIGDGSRKVFILGAPGDPGDHRRLAPGVDAKRESSRGGLASWIWVFSLWALGP</sequence>
<comment type="caution">
    <text evidence="1">The sequence shown here is derived from an EMBL/GenBank/DDBJ whole genome shotgun (WGS) entry which is preliminary data.</text>
</comment>
<dbReference type="EMBL" id="QGKX02000088">
    <property type="protein sequence ID" value="KAF3587205.1"/>
    <property type="molecule type" value="Genomic_DNA"/>
</dbReference>
<gene>
    <name evidence="1" type="ORF">F2Q69_00026428</name>
</gene>
<dbReference type="Proteomes" id="UP000712600">
    <property type="component" value="Unassembled WGS sequence"/>
</dbReference>
<name>A0A8S9S0H5_BRACR</name>
<accession>A0A8S9S0H5</accession>
<evidence type="ECO:0000313" key="1">
    <source>
        <dbReference type="EMBL" id="KAF3587205.1"/>
    </source>
</evidence>
<reference evidence="1" key="1">
    <citation type="submission" date="2019-12" db="EMBL/GenBank/DDBJ databases">
        <title>Genome sequencing and annotation of Brassica cretica.</title>
        <authorList>
            <person name="Studholme D.J."/>
            <person name="Sarris P."/>
        </authorList>
    </citation>
    <scope>NUCLEOTIDE SEQUENCE</scope>
    <source>
        <strain evidence="1">PFS-109/04</strain>
        <tissue evidence="1">Leaf</tissue>
    </source>
</reference>
<protein>
    <submittedName>
        <fullName evidence="1">Uncharacterized protein</fullName>
    </submittedName>
</protein>
<evidence type="ECO:0000313" key="2">
    <source>
        <dbReference type="Proteomes" id="UP000712600"/>
    </source>
</evidence>
<organism evidence="1 2">
    <name type="scientific">Brassica cretica</name>
    <name type="common">Mustard</name>
    <dbReference type="NCBI Taxonomy" id="69181"/>
    <lineage>
        <taxon>Eukaryota</taxon>
        <taxon>Viridiplantae</taxon>
        <taxon>Streptophyta</taxon>
        <taxon>Embryophyta</taxon>
        <taxon>Tracheophyta</taxon>
        <taxon>Spermatophyta</taxon>
        <taxon>Magnoliopsida</taxon>
        <taxon>eudicotyledons</taxon>
        <taxon>Gunneridae</taxon>
        <taxon>Pentapetalae</taxon>
        <taxon>rosids</taxon>
        <taxon>malvids</taxon>
        <taxon>Brassicales</taxon>
        <taxon>Brassicaceae</taxon>
        <taxon>Brassiceae</taxon>
        <taxon>Brassica</taxon>
    </lineage>
</organism>
<proteinExistence type="predicted"/>
<dbReference type="AlphaFoldDB" id="A0A8S9S0H5"/>